<accession>A0A6H2A139</accession>
<name>A0A6H2A139_9ZZZZ</name>
<gene>
    <name evidence="1" type="ORF">TM448A03286_0007</name>
    <name evidence="2" type="ORF">TM448A03286_0008</name>
</gene>
<proteinExistence type="predicted"/>
<protein>
    <submittedName>
        <fullName evidence="2">Uncharacterized protein</fullName>
    </submittedName>
</protein>
<reference evidence="2" key="1">
    <citation type="submission" date="2020-03" db="EMBL/GenBank/DDBJ databases">
        <title>The deep terrestrial virosphere.</title>
        <authorList>
            <person name="Holmfeldt K."/>
            <person name="Nilsson E."/>
            <person name="Simone D."/>
            <person name="Lopez-Fernandez M."/>
            <person name="Wu X."/>
            <person name="de Brujin I."/>
            <person name="Lundin D."/>
            <person name="Andersson A."/>
            <person name="Bertilsson S."/>
            <person name="Dopson M."/>
        </authorList>
    </citation>
    <scope>NUCLEOTIDE SEQUENCE</scope>
    <source>
        <strain evidence="2">TM448A03286</strain>
    </source>
</reference>
<organism evidence="2">
    <name type="scientific">viral metagenome</name>
    <dbReference type="NCBI Taxonomy" id="1070528"/>
    <lineage>
        <taxon>unclassified sequences</taxon>
        <taxon>metagenomes</taxon>
        <taxon>organismal metagenomes</taxon>
    </lineage>
</organism>
<sequence length="82" mass="8957">MSKSASTDNKFNEGGLENMDRCRHLLPDPGPKVVGDLIAEVRRLRAAIDDLPCYVARAGEGTYECQHDALCPACALRVLVSR</sequence>
<dbReference type="AlphaFoldDB" id="A0A6H2A139"/>
<evidence type="ECO:0000313" key="1">
    <source>
        <dbReference type="EMBL" id="QJA53169.1"/>
    </source>
</evidence>
<dbReference type="EMBL" id="MT144399">
    <property type="protein sequence ID" value="QJA53169.1"/>
    <property type="molecule type" value="Genomic_DNA"/>
</dbReference>
<evidence type="ECO:0000313" key="2">
    <source>
        <dbReference type="EMBL" id="QJA53170.1"/>
    </source>
</evidence>
<dbReference type="EMBL" id="MT144399">
    <property type="protein sequence ID" value="QJA53170.1"/>
    <property type="molecule type" value="Genomic_DNA"/>
</dbReference>